<gene>
    <name evidence="1" type="ORF">SCALOS_LOCUS5878</name>
</gene>
<accession>A0ACA9MDG9</accession>
<proteinExistence type="predicted"/>
<protein>
    <submittedName>
        <fullName evidence="1">1436_t:CDS:1</fullName>
    </submittedName>
</protein>
<evidence type="ECO:0000313" key="2">
    <source>
        <dbReference type="Proteomes" id="UP000789860"/>
    </source>
</evidence>
<reference evidence="1" key="1">
    <citation type="submission" date="2021-06" db="EMBL/GenBank/DDBJ databases">
        <authorList>
            <person name="Kallberg Y."/>
            <person name="Tangrot J."/>
            <person name="Rosling A."/>
        </authorList>
    </citation>
    <scope>NUCLEOTIDE SEQUENCE</scope>
    <source>
        <strain evidence="1">AU212A</strain>
    </source>
</reference>
<dbReference type="Proteomes" id="UP000789860">
    <property type="component" value="Unassembled WGS sequence"/>
</dbReference>
<keyword evidence="2" id="KW-1185">Reference proteome</keyword>
<dbReference type="EMBL" id="CAJVPM010010296">
    <property type="protein sequence ID" value="CAG8571782.1"/>
    <property type="molecule type" value="Genomic_DNA"/>
</dbReference>
<sequence length="325" mass="37233">MEKLLKWSIENTDPSNVQQQPTTQEKNKLDPEIIDLILGKSDAVQMREAVEAVSDPETTLEDKRIALDNLEMACIFRSFSNKLVEQVDNANGNKRTYTHIENRSVDREPDRSWHPGMNLANGMSEVSLRTQALWVCGTAIQNNLKAQKAFSEKGGLAIVLNILKDTNEDIEVKSKALYTLSGAIKNYPPGLAQFEKDEGYDLLLRLLDTYNDTQLLRKIIFLFNTLLVQDPNTVAMRIKERGLAKKMINILNEYGDQDEDLNDKVLRTLLTELRHSSQSFTEDEINELRKLIPGLRKKYGECVLTPIEWDELEKRIQLWKPDIES</sequence>
<evidence type="ECO:0000313" key="1">
    <source>
        <dbReference type="EMBL" id="CAG8571782.1"/>
    </source>
</evidence>
<organism evidence="1 2">
    <name type="scientific">Scutellospora calospora</name>
    <dbReference type="NCBI Taxonomy" id="85575"/>
    <lineage>
        <taxon>Eukaryota</taxon>
        <taxon>Fungi</taxon>
        <taxon>Fungi incertae sedis</taxon>
        <taxon>Mucoromycota</taxon>
        <taxon>Glomeromycotina</taxon>
        <taxon>Glomeromycetes</taxon>
        <taxon>Diversisporales</taxon>
        <taxon>Gigasporaceae</taxon>
        <taxon>Scutellospora</taxon>
    </lineage>
</organism>
<name>A0ACA9MDG9_9GLOM</name>
<comment type="caution">
    <text evidence="1">The sequence shown here is derived from an EMBL/GenBank/DDBJ whole genome shotgun (WGS) entry which is preliminary data.</text>
</comment>